<dbReference type="RefSeq" id="WP_160161377.1">
    <property type="nucleotide sequence ID" value="NZ_BIFH01000016.1"/>
</dbReference>
<accession>A0A401YJB6</accession>
<sequence length="161" mass="18415">MLRSLEVTAVLSELEKVHRDRLFWKPTIQLNLDCFVCERVGRTNTLERGAERAICWSGRDEQHFAAARIAAFDVTNQDDRLALRIVVDFWWAPFKDAKRGTDATPLSNWVRLHYGNYCPLQETSSESSIQTNVRRPTSVYCEGCKTEIGVDAEVPSIRLLV</sequence>
<organism evidence="1 2">
    <name type="scientific">Embleya hyalina</name>
    <dbReference type="NCBI Taxonomy" id="516124"/>
    <lineage>
        <taxon>Bacteria</taxon>
        <taxon>Bacillati</taxon>
        <taxon>Actinomycetota</taxon>
        <taxon>Actinomycetes</taxon>
        <taxon>Kitasatosporales</taxon>
        <taxon>Streptomycetaceae</taxon>
        <taxon>Embleya</taxon>
    </lineage>
</organism>
<dbReference type="EMBL" id="BIFH01000016">
    <property type="protein sequence ID" value="GCD94705.1"/>
    <property type="molecule type" value="Genomic_DNA"/>
</dbReference>
<gene>
    <name evidence="1" type="ORF">EHYA_02374</name>
</gene>
<name>A0A401YJB6_9ACTN</name>
<comment type="caution">
    <text evidence="1">The sequence shown here is derived from an EMBL/GenBank/DDBJ whole genome shotgun (WGS) entry which is preliminary data.</text>
</comment>
<evidence type="ECO:0000313" key="1">
    <source>
        <dbReference type="EMBL" id="GCD94705.1"/>
    </source>
</evidence>
<protein>
    <submittedName>
        <fullName evidence="1">Uncharacterized protein</fullName>
    </submittedName>
</protein>
<evidence type="ECO:0000313" key="2">
    <source>
        <dbReference type="Proteomes" id="UP000286931"/>
    </source>
</evidence>
<dbReference type="AlphaFoldDB" id="A0A401YJB6"/>
<proteinExistence type="predicted"/>
<dbReference type="Proteomes" id="UP000286931">
    <property type="component" value="Unassembled WGS sequence"/>
</dbReference>
<reference evidence="1 2" key="1">
    <citation type="submission" date="2018-12" db="EMBL/GenBank/DDBJ databases">
        <title>Draft genome sequence of Embleya hyalina NBRC 13850T.</title>
        <authorList>
            <person name="Komaki H."/>
            <person name="Hosoyama A."/>
            <person name="Kimura A."/>
            <person name="Ichikawa N."/>
            <person name="Tamura T."/>
        </authorList>
    </citation>
    <scope>NUCLEOTIDE SEQUENCE [LARGE SCALE GENOMIC DNA]</scope>
    <source>
        <strain evidence="1 2">NBRC 13850</strain>
    </source>
</reference>
<keyword evidence="2" id="KW-1185">Reference proteome</keyword>
<dbReference type="OrthoDB" id="4293512at2"/>